<evidence type="ECO:0000313" key="1">
    <source>
        <dbReference type="EMBL" id="KAI7996873.1"/>
    </source>
</evidence>
<gene>
    <name evidence="1" type="ORF">LOK49_LG10G00234</name>
</gene>
<reference evidence="1 2" key="1">
    <citation type="journal article" date="2022" name="Plant J.">
        <title>Chromosome-level genome of Camellia lanceoleosa provides a valuable resource for understanding genome evolution and self-incompatibility.</title>
        <authorList>
            <person name="Gong W."/>
            <person name="Xiao S."/>
            <person name="Wang L."/>
            <person name="Liao Z."/>
            <person name="Chang Y."/>
            <person name="Mo W."/>
            <person name="Hu G."/>
            <person name="Li W."/>
            <person name="Zhao G."/>
            <person name="Zhu H."/>
            <person name="Hu X."/>
            <person name="Ji K."/>
            <person name="Xiang X."/>
            <person name="Song Q."/>
            <person name="Yuan D."/>
            <person name="Jin S."/>
            <person name="Zhang L."/>
        </authorList>
    </citation>
    <scope>NUCLEOTIDE SEQUENCE [LARGE SCALE GENOMIC DNA]</scope>
    <source>
        <strain evidence="1">SQ_2022a</strain>
    </source>
</reference>
<feature type="non-terminal residue" evidence="1">
    <location>
        <position position="266"/>
    </location>
</feature>
<organism evidence="1 2">
    <name type="scientific">Camellia lanceoleosa</name>
    <dbReference type="NCBI Taxonomy" id="1840588"/>
    <lineage>
        <taxon>Eukaryota</taxon>
        <taxon>Viridiplantae</taxon>
        <taxon>Streptophyta</taxon>
        <taxon>Embryophyta</taxon>
        <taxon>Tracheophyta</taxon>
        <taxon>Spermatophyta</taxon>
        <taxon>Magnoliopsida</taxon>
        <taxon>eudicotyledons</taxon>
        <taxon>Gunneridae</taxon>
        <taxon>Pentapetalae</taxon>
        <taxon>asterids</taxon>
        <taxon>Ericales</taxon>
        <taxon>Theaceae</taxon>
        <taxon>Camellia</taxon>
    </lineage>
</organism>
<keyword evidence="2" id="KW-1185">Reference proteome</keyword>
<dbReference type="EMBL" id="CM045767">
    <property type="protein sequence ID" value="KAI7996873.1"/>
    <property type="molecule type" value="Genomic_DNA"/>
</dbReference>
<sequence length="266" mass="29123">MASWFIRSNILAMRTSSQKYSPLDWLGYFDQEDDIHIQIRMILSFALAASKLKEKSRVVAMDLRGHGKSSTENELDLSIENIPPLPEAATTTPAASSPPARESSSNASSSEYSLWCKKPCPIAGGFLVSFLVFSIYTTSIQSMRHVAKTTQNSLRTCQYDTKTSGGGLLAIRESRRLLPAIIGHYRPSIEMEDPDTDEEAEQYARGFLFLSQRYVSCAALQSILQCLSGHFFLVPSRGGTVGHLQGTAQSMAGSNKVGASRSKMGP</sequence>
<name>A0ACC0G8D3_9ERIC</name>
<dbReference type="Proteomes" id="UP001060215">
    <property type="component" value="Chromosome 10"/>
</dbReference>
<evidence type="ECO:0000313" key="2">
    <source>
        <dbReference type="Proteomes" id="UP001060215"/>
    </source>
</evidence>
<proteinExistence type="predicted"/>
<accession>A0ACC0G8D3</accession>
<protein>
    <submittedName>
        <fullName evidence="1">Uncharacterized protein</fullName>
    </submittedName>
</protein>
<comment type="caution">
    <text evidence="1">The sequence shown here is derived from an EMBL/GenBank/DDBJ whole genome shotgun (WGS) entry which is preliminary data.</text>
</comment>